<protein>
    <submittedName>
        <fullName evidence="2">DNA-binding protein</fullName>
    </submittedName>
</protein>
<accession>G2G3X9</accession>
<dbReference type="InterPro" id="IPR010982">
    <property type="entry name" value="Lambda_DNA-bd_dom_sf"/>
</dbReference>
<evidence type="ECO:0000259" key="1">
    <source>
        <dbReference type="Pfam" id="PF19054"/>
    </source>
</evidence>
<dbReference type="Pfam" id="PF19054">
    <property type="entry name" value="DUF5753"/>
    <property type="match status" value="1"/>
</dbReference>
<dbReference type="AlphaFoldDB" id="G2G3X9"/>
<reference evidence="2 3" key="1">
    <citation type="submission" date="2011-08" db="EMBL/GenBank/DDBJ databases">
        <authorList>
            <person name="Lin Y."/>
            <person name="Hao X."/>
            <person name="Johnstone L."/>
            <person name="Miller S.J."/>
            <person name="Wei G."/>
            <person name="Rensing C."/>
        </authorList>
    </citation>
    <scope>NUCLEOTIDE SEQUENCE [LARGE SCALE GENOMIC DNA]</scope>
    <source>
        <strain evidence="2 3">K42</strain>
    </source>
</reference>
<evidence type="ECO:0000313" key="3">
    <source>
        <dbReference type="Proteomes" id="UP000004217"/>
    </source>
</evidence>
<dbReference type="InterPro" id="IPR043917">
    <property type="entry name" value="DUF5753"/>
</dbReference>
<sequence>MPHRRGRGVSTPEDLAPAGALVTGTYLRTLRQEQGLPLSRTADILSEPCATAREIETGNLCPDEVMVDALLKAYGVTAPHHAQVLMRLLDDAARGQEVTYDGGPGWLSRLSACERAAHALVTYSAWFIPGFLQIPAYAAVWRSVQHGGHPPSRAEAAARRLPAHCGKTMTVLLDESVLMRAIGGPVLMRNQLTHVLEAATDGSIRMLIVPLAAPLVLPLGTLSELFLTRQRLYVQEVQGAIYSTGHNHGAARHRFLEAALNNALSPKASLARLREARDAFAAAAAAVRIPVAARKEVAR</sequence>
<proteinExistence type="predicted"/>
<dbReference type="PATRIC" id="fig|700597.3.peg.170"/>
<dbReference type="EMBL" id="AGBF01000001">
    <property type="protein sequence ID" value="EGX61875.1"/>
    <property type="molecule type" value="Genomic_DNA"/>
</dbReference>
<feature type="domain" description="DUF5753" evidence="1">
    <location>
        <begin position="108"/>
        <end position="275"/>
    </location>
</feature>
<name>G2G3X9_9ACTN</name>
<dbReference type="Proteomes" id="UP000004217">
    <property type="component" value="Unassembled WGS sequence"/>
</dbReference>
<organism evidence="2 3">
    <name type="scientific">Streptomyces zinciresistens K42</name>
    <dbReference type="NCBI Taxonomy" id="700597"/>
    <lineage>
        <taxon>Bacteria</taxon>
        <taxon>Bacillati</taxon>
        <taxon>Actinomycetota</taxon>
        <taxon>Actinomycetes</taxon>
        <taxon>Kitasatosporales</taxon>
        <taxon>Streptomycetaceae</taxon>
        <taxon>Streptomyces</taxon>
    </lineage>
</organism>
<comment type="caution">
    <text evidence="2">The sequence shown here is derived from an EMBL/GenBank/DDBJ whole genome shotgun (WGS) entry which is preliminary data.</text>
</comment>
<keyword evidence="3" id="KW-1185">Reference proteome</keyword>
<keyword evidence="2" id="KW-0238">DNA-binding</keyword>
<dbReference type="SUPFAM" id="SSF47413">
    <property type="entry name" value="lambda repressor-like DNA-binding domains"/>
    <property type="match status" value="1"/>
</dbReference>
<gene>
    <name evidence="2" type="ORF">SZN_00900</name>
</gene>
<dbReference type="GO" id="GO:0003677">
    <property type="term" value="F:DNA binding"/>
    <property type="evidence" value="ECO:0007669"/>
    <property type="project" value="UniProtKB-KW"/>
</dbReference>
<evidence type="ECO:0000313" key="2">
    <source>
        <dbReference type="EMBL" id="EGX61875.1"/>
    </source>
</evidence>